<dbReference type="Proteomes" id="UP001201262">
    <property type="component" value="Unassembled WGS sequence"/>
</dbReference>
<proteinExistence type="predicted"/>
<dbReference type="AlphaFoldDB" id="A0AAD4KW34"/>
<dbReference type="SUPFAM" id="SSF54373">
    <property type="entry name" value="FAD-linked reductases, C-terminal domain"/>
    <property type="match status" value="1"/>
</dbReference>
<evidence type="ECO:0000259" key="1">
    <source>
        <dbReference type="Pfam" id="PF22607"/>
    </source>
</evidence>
<dbReference type="PANTHER" id="PTHR47469:SF2">
    <property type="entry name" value="OS06G0597600 PROTEIN"/>
    <property type="match status" value="1"/>
</dbReference>
<evidence type="ECO:0000313" key="3">
    <source>
        <dbReference type="Proteomes" id="UP001201262"/>
    </source>
</evidence>
<reference evidence="2" key="1">
    <citation type="submission" date="2021-12" db="EMBL/GenBank/DDBJ databases">
        <title>Convergent genome expansion in fungi linked to evolution of root-endophyte symbiosis.</title>
        <authorList>
            <consortium name="DOE Joint Genome Institute"/>
            <person name="Ke Y.-H."/>
            <person name="Bonito G."/>
            <person name="Liao H.-L."/>
            <person name="Looney B."/>
            <person name="Rojas-Flechas A."/>
            <person name="Nash J."/>
            <person name="Hameed K."/>
            <person name="Schadt C."/>
            <person name="Martin F."/>
            <person name="Crous P.W."/>
            <person name="Miettinen O."/>
            <person name="Magnuson J.K."/>
            <person name="Labbe J."/>
            <person name="Jacobson D."/>
            <person name="Doktycz M.J."/>
            <person name="Veneault-Fourrey C."/>
            <person name="Kuo A."/>
            <person name="Mondo S."/>
            <person name="Calhoun S."/>
            <person name="Riley R."/>
            <person name="Ohm R."/>
            <person name="LaButti K."/>
            <person name="Andreopoulos B."/>
            <person name="Pangilinan J."/>
            <person name="Nolan M."/>
            <person name="Tritt A."/>
            <person name="Clum A."/>
            <person name="Lipzen A."/>
            <person name="Daum C."/>
            <person name="Barry K."/>
            <person name="Grigoriev I.V."/>
            <person name="Vilgalys R."/>
        </authorList>
    </citation>
    <scope>NUCLEOTIDE SEQUENCE</scope>
    <source>
        <strain evidence="2">PMI_201</strain>
    </source>
</reference>
<gene>
    <name evidence="2" type="ORF">BGW36DRAFT_293049</name>
</gene>
<dbReference type="InterPro" id="IPR053212">
    <property type="entry name" value="DHP_3-monooxygenase"/>
</dbReference>
<organism evidence="2 3">
    <name type="scientific">Talaromyces proteolyticus</name>
    <dbReference type="NCBI Taxonomy" id="1131652"/>
    <lineage>
        <taxon>Eukaryota</taxon>
        <taxon>Fungi</taxon>
        <taxon>Dikarya</taxon>
        <taxon>Ascomycota</taxon>
        <taxon>Pezizomycotina</taxon>
        <taxon>Eurotiomycetes</taxon>
        <taxon>Eurotiomycetidae</taxon>
        <taxon>Eurotiales</taxon>
        <taxon>Trichocomaceae</taxon>
        <taxon>Talaromyces</taxon>
        <taxon>Talaromyces sect. Bacilispori</taxon>
    </lineage>
</organism>
<dbReference type="EMBL" id="JAJTJA010000004">
    <property type="protein sequence ID" value="KAH8701109.1"/>
    <property type="molecule type" value="Genomic_DNA"/>
</dbReference>
<name>A0AAD4KW34_9EURO</name>
<accession>A0AAD4KW34</accession>
<sequence>YHVPSETGSLEPGDCQFIWVWYEMIEEDSDDLKEILTDISGKRHLTTIPRGKMQPSVWAKKRSRGTDIPSKSFAELLEKTTDPFISAIRDCAASKAVFHDGKLILVGDAFSLLRPHNGSSTNQAAMQALGLAEVFQGTSDLSKWESNSIAYAKMTSAISLAFGEYCFTCKVPSSLGIKPDNKTD</sequence>
<dbReference type="GeneID" id="70241247"/>
<dbReference type="InterPro" id="IPR054707">
    <property type="entry name" value="DhpH_subs-bd"/>
</dbReference>
<dbReference type="Pfam" id="PF22607">
    <property type="entry name" value="FAD_binding-like"/>
    <property type="match status" value="1"/>
</dbReference>
<evidence type="ECO:0000313" key="2">
    <source>
        <dbReference type="EMBL" id="KAH8701109.1"/>
    </source>
</evidence>
<dbReference type="RefSeq" id="XP_046074815.1">
    <property type="nucleotide sequence ID" value="XM_046210960.1"/>
</dbReference>
<keyword evidence="3" id="KW-1185">Reference proteome</keyword>
<dbReference type="PANTHER" id="PTHR47469">
    <property type="entry name" value="MONOOXYGENASE-LIKE"/>
    <property type="match status" value="1"/>
</dbReference>
<comment type="caution">
    <text evidence="2">The sequence shown here is derived from an EMBL/GenBank/DDBJ whole genome shotgun (WGS) entry which is preliminary data.</text>
</comment>
<feature type="domain" description="2,6-dihydroxypyridine 3-monooxygenase substrate binding" evidence="1">
    <location>
        <begin position="1"/>
        <end position="90"/>
    </location>
</feature>
<protein>
    <recommendedName>
        <fullName evidence="1">2,6-dihydroxypyridine 3-monooxygenase substrate binding domain-containing protein</fullName>
    </recommendedName>
</protein>
<dbReference type="Gene3D" id="3.30.9.60">
    <property type="match status" value="1"/>
</dbReference>
<feature type="non-terminal residue" evidence="2">
    <location>
        <position position="1"/>
    </location>
</feature>